<dbReference type="Proteomes" id="UP000494216">
    <property type="component" value="Unassembled WGS sequence"/>
</dbReference>
<accession>A0A8S0WCI3</accession>
<evidence type="ECO:0000313" key="1">
    <source>
        <dbReference type="EMBL" id="CAA9892545.1"/>
    </source>
</evidence>
<proteinExistence type="predicted"/>
<reference evidence="1 2" key="1">
    <citation type="submission" date="2020-02" db="EMBL/GenBank/DDBJ databases">
        <authorList>
            <person name="Hogendoorn C."/>
        </authorList>
    </citation>
    <scope>NUCLEOTIDE SEQUENCE [LARGE SCALE GENOMIC DNA]</scope>
    <source>
        <strain evidence="1">METHB21</strain>
    </source>
</reference>
<dbReference type="AlphaFoldDB" id="A0A8S0WCI3"/>
<dbReference type="EMBL" id="CADCXN010000104">
    <property type="protein sequence ID" value="CAA9892545.1"/>
    <property type="molecule type" value="Genomic_DNA"/>
</dbReference>
<protein>
    <submittedName>
        <fullName evidence="1">Uncharacterized protein</fullName>
    </submittedName>
</protein>
<evidence type="ECO:0000313" key="2">
    <source>
        <dbReference type="Proteomes" id="UP000494216"/>
    </source>
</evidence>
<sequence>MSQEKLLIQTPEFRGSAVKHARSGVADSAGYLKVNLPENSVLLAALQQI</sequence>
<keyword evidence="2" id="KW-1185">Reference proteome</keyword>
<comment type="caution">
    <text evidence="1">The sequence shown here is derived from an EMBL/GenBank/DDBJ whole genome shotgun (WGS) entry which is preliminary data.</text>
</comment>
<name>A0A8S0WCI3_9GAMM</name>
<organism evidence="1 2">
    <name type="scientific">Candidatus Methylobacter favarea</name>
    <dbReference type="NCBI Taxonomy" id="2707345"/>
    <lineage>
        <taxon>Bacteria</taxon>
        <taxon>Pseudomonadati</taxon>
        <taxon>Pseudomonadota</taxon>
        <taxon>Gammaproteobacteria</taxon>
        <taxon>Methylococcales</taxon>
        <taxon>Methylococcaceae</taxon>
        <taxon>Methylobacter</taxon>
    </lineage>
</organism>
<gene>
    <name evidence="1" type="ORF">METHB2_710019</name>
</gene>